<dbReference type="CDD" id="cd00761">
    <property type="entry name" value="Glyco_tranf_GTA_type"/>
    <property type="match status" value="1"/>
</dbReference>
<dbReference type="GO" id="GO:0016757">
    <property type="term" value="F:glycosyltransferase activity"/>
    <property type="evidence" value="ECO:0007669"/>
    <property type="project" value="UniProtKB-KW"/>
</dbReference>
<accession>A0ABV3RX71</accession>
<organism evidence="2 3">
    <name type="scientific">Spiribacter roseus</name>
    <dbReference type="NCBI Taxonomy" id="1855875"/>
    <lineage>
        <taxon>Bacteria</taxon>
        <taxon>Pseudomonadati</taxon>
        <taxon>Pseudomonadota</taxon>
        <taxon>Gammaproteobacteria</taxon>
        <taxon>Chromatiales</taxon>
        <taxon>Ectothiorhodospiraceae</taxon>
        <taxon>Spiribacter</taxon>
    </lineage>
</organism>
<dbReference type="EMBL" id="JBAKFG010000002">
    <property type="protein sequence ID" value="MEX0372785.1"/>
    <property type="molecule type" value="Genomic_DNA"/>
</dbReference>
<dbReference type="Proteomes" id="UP001556636">
    <property type="component" value="Unassembled WGS sequence"/>
</dbReference>
<keyword evidence="2" id="KW-0808">Transferase</keyword>
<dbReference type="RefSeq" id="WP_367951360.1">
    <property type="nucleotide sequence ID" value="NZ_JBAKFG010000002.1"/>
</dbReference>
<dbReference type="InterPro" id="IPR029044">
    <property type="entry name" value="Nucleotide-diphossugar_trans"/>
</dbReference>
<dbReference type="InterPro" id="IPR001173">
    <property type="entry name" value="Glyco_trans_2-like"/>
</dbReference>
<name>A0ABV3RX71_9GAMM</name>
<protein>
    <submittedName>
        <fullName evidence="2">Glycosyltransferase family A protein</fullName>
        <ecNumber evidence="2">2.4.-.-</ecNumber>
    </submittedName>
</protein>
<dbReference type="SUPFAM" id="SSF53448">
    <property type="entry name" value="Nucleotide-diphospho-sugar transferases"/>
    <property type="match status" value="1"/>
</dbReference>
<evidence type="ECO:0000313" key="3">
    <source>
        <dbReference type="Proteomes" id="UP001556636"/>
    </source>
</evidence>
<keyword evidence="2" id="KW-0328">Glycosyltransferase</keyword>
<gene>
    <name evidence="2" type="ORF">V6X51_04975</name>
</gene>
<dbReference type="PANTHER" id="PTHR22916:SF3">
    <property type="entry name" value="UDP-GLCNAC:BETAGAL BETA-1,3-N-ACETYLGLUCOSAMINYLTRANSFERASE-LIKE PROTEIN 1"/>
    <property type="match status" value="1"/>
</dbReference>
<keyword evidence="3" id="KW-1185">Reference proteome</keyword>
<feature type="domain" description="Glycosyltransferase 2-like" evidence="1">
    <location>
        <begin position="8"/>
        <end position="112"/>
    </location>
</feature>
<reference evidence="2 3" key="1">
    <citation type="submission" date="2024-02" db="EMBL/GenBank/DDBJ databases">
        <title>New especies of Spiribacter isolated from saline water.</title>
        <authorList>
            <person name="Leon M.J."/>
            <person name="De La Haba R."/>
            <person name="Sanchez-Porro C."/>
            <person name="Ventosa A."/>
        </authorList>
    </citation>
    <scope>NUCLEOTIDE SEQUENCE [LARGE SCALE GENOMIC DNA]</scope>
    <source>
        <strain evidence="3">ag22IC6-196</strain>
    </source>
</reference>
<sequence length="330" mass="37208">MTSPAKITVVVPAFNVDRYVRSALDSLVSQTRKADEVIIIDDGSTDETSEILAEYKGVPGWRIVKIRNNGLGPARNLGRALAKSDYIYFFDSDDLLKQGFIERVHELIGKYQRPDMILFGGETFYDEGFEHPFAPNYVRTVEGEFGPGDHLITELAQRGQISASACLYVTKTALWSKNRLAYPAILHEDEAVFFPLLAVSRRTVAVAEAYFQRRVRRGSIMTRGFGADNATGMLRVLNETTEFMAREPSLVQPDRDAWRDRVKVFGSRYLSMARSAGIPLCRGSLVGSVIVARDLKYGVRVLFSLMPEPVRTGLRVLFRRDRRRDATKSR</sequence>
<dbReference type="PANTHER" id="PTHR22916">
    <property type="entry name" value="GLYCOSYLTRANSFERASE"/>
    <property type="match status" value="1"/>
</dbReference>
<dbReference type="Pfam" id="PF00535">
    <property type="entry name" value="Glycos_transf_2"/>
    <property type="match status" value="1"/>
</dbReference>
<dbReference type="Gene3D" id="3.90.550.10">
    <property type="entry name" value="Spore Coat Polysaccharide Biosynthesis Protein SpsA, Chain A"/>
    <property type="match status" value="1"/>
</dbReference>
<dbReference type="EC" id="2.4.-.-" evidence="2"/>
<evidence type="ECO:0000259" key="1">
    <source>
        <dbReference type="Pfam" id="PF00535"/>
    </source>
</evidence>
<evidence type="ECO:0000313" key="2">
    <source>
        <dbReference type="EMBL" id="MEX0372785.1"/>
    </source>
</evidence>
<comment type="caution">
    <text evidence="2">The sequence shown here is derived from an EMBL/GenBank/DDBJ whole genome shotgun (WGS) entry which is preliminary data.</text>
</comment>
<proteinExistence type="predicted"/>